<dbReference type="Pfam" id="PF01625">
    <property type="entry name" value="PMSR"/>
    <property type="match status" value="1"/>
</dbReference>
<dbReference type="GO" id="GO:0008113">
    <property type="term" value="F:peptide-methionine (S)-S-oxide reductase activity"/>
    <property type="evidence" value="ECO:0007669"/>
    <property type="project" value="UniProtKB-EC"/>
</dbReference>
<dbReference type="InterPro" id="IPR036509">
    <property type="entry name" value="Met_Sox_Rdtase_MsrA_sf"/>
</dbReference>
<dbReference type="EMBL" id="LBQW01000017">
    <property type="protein sequence ID" value="KKP85455.1"/>
    <property type="molecule type" value="Genomic_DNA"/>
</dbReference>
<organism evidence="6 7">
    <name type="scientific">Candidatus Nomurabacteria bacterium GW2011_GWA1_35_8</name>
    <dbReference type="NCBI Taxonomy" id="1618727"/>
    <lineage>
        <taxon>Bacteria</taxon>
        <taxon>Candidatus Nomuraibacteriota</taxon>
    </lineage>
</organism>
<comment type="catalytic activity">
    <reaction evidence="4">
        <text>[thioredoxin]-disulfide + L-methionine + H2O = L-methionine (S)-S-oxide + [thioredoxin]-dithiol</text>
        <dbReference type="Rhea" id="RHEA:19993"/>
        <dbReference type="Rhea" id="RHEA-COMP:10698"/>
        <dbReference type="Rhea" id="RHEA-COMP:10700"/>
        <dbReference type="ChEBI" id="CHEBI:15377"/>
        <dbReference type="ChEBI" id="CHEBI:29950"/>
        <dbReference type="ChEBI" id="CHEBI:50058"/>
        <dbReference type="ChEBI" id="CHEBI:57844"/>
        <dbReference type="ChEBI" id="CHEBI:58772"/>
        <dbReference type="EC" id="1.8.4.11"/>
    </reaction>
</comment>
<evidence type="ECO:0000256" key="1">
    <source>
        <dbReference type="ARBA" id="ARBA00012502"/>
    </source>
</evidence>
<evidence type="ECO:0000256" key="4">
    <source>
        <dbReference type="ARBA" id="ARBA00048782"/>
    </source>
</evidence>
<dbReference type="PROSITE" id="PS51278">
    <property type="entry name" value="GATASE_TYPE_2"/>
    <property type="match status" value="1"/>
</dbReference>
<sequence>MCGIAGIYFNKKKQKTELESIVSKMVQQQVNRGPDDSGIFDKPIVTEIKPLEKFWPAEENQKDFYKKNP</sequence>
<dbReference type="SUPFAM" id="SSF55068">
    <property type="entry name" value="Peptide methionine sulfoxide reductase"/>
    <property type="match status" value="1"/>
</dbReference>
<dbReference type="EC" id="1.8.4.11" evidence="1"/>
<gene>
    <name evidence="6" type="ORF">UR88_C0017G0001</name>
</gene>
<comment type="caution">
    <text evidence="6">The sequence shown here is derived from an EMBL/GenBank/DDBJ whole genome shotgun (WGS) entry which is preliminary data.</text>
</comment>
<dbReference type="InterPro" id="IPR002569">
    <property type="entry name" value="Met_Sox_Rdtase_MsrA_dom"/>
</dbReference>
<reference evidence="6 7" key="1">
    <citation type="journal article" date="2015" name="Nature">
        <title>rRNA introns, odd ribosomes, and small enigmatic genomes across a large radiation of phyla.</title>
        <authorList>
            <person name="Brown C.T."/>
            <person name="Hug L.A."/>
            <person name="Thomas B.C."/>
            <person name="Sharon I."/>
            <person name="Castelle C.J."/>
            <person name="Singh A."/>
            <person name="Wilkins M.J."/>
            <person name="Williams K.H."/>
            <person name="Banfield J.F."/>
        </authorList>
    </citation>
    <scope>NUCLEOTIDE SEQUENCE [LARGE SCALE GENOMIC DNA]</scope>
</reference>
<dbReference type="AlphaFoldDB" id="A0A0G0FDL3"/>
<feature type="domain" description="Glutamine amidotransferase type-2" evidence="5">
    <location>
        <begin position="2"/>
        <end position="69"/>
    </location>
</feature>
<dbReference type="Gene3D" id="3.30.1060.10">
    <property type="entry name" value="Peptide methionine sulphoxide reductase MsrA"/>
    <property type="match status" value="1"/>
</dbReference>
<accession>A0A0G0FDL3</accession>
<evidence type="ECO:0000256" key="3">
    <source>
        <dbReference type="ARBA" id="ARBA00047806"/>
    </source>
</evidence>
<protein>
    <recommendedName>
        <fullName evidence="1">peptide-methionine (S)-S-oxide reductase</fullName>
        <ecNumber evidence="1">1.8.4.11</ecNumber>
    </recommendedName>
</protein>
<evidence type="ECO:0000313" key="6">
    <source>
        <dbReference type="EMBL" id="KKP85455.1"/>
    </source>
</evidence>
<name>A0A0G0FDL3_9BACT</name>
<evidence type="ECO:0000259" key="5">
    <source>
        <dbReference type="PROSITE" id="PS51278"/>
    </source>
</evidence>
<proteinExistence type="predicted"/>
<keyword evidence="2" id="KW-0560">Oxidoreductase</keyword>
<feature type="non-terminal residue" evidence="6">
    <location>
        <position position="69"/>
    </location>
</feature>
<dbReference type="Proteomes" id="UP000186383">
    <property type="component" value="Unassembled WGS sequence"/>
</dbReference>
<dbReference type="InterPro" id="IPR017932">
    <property type="entry name" value="GATase_2_dom"/>
</dbReference>
<evidence type="ECO:0000256" key="2">
    <source>
        <dbReference type="ARBA" id="ARBA00023002"/>
    </source>
</evidence>
<comment type="catalytic activity">
    <reaction evidence="3">
        <text>L-methionyl-[protein] + [thioredoxin]-disulfide + H2O = L-methionyl-(S)-S-oxide-[protein] + [thioredoxin]-dithiol</text>
        <dbReference type="Rhea" id="RHEA:14217"/>
        <dbReference type="Rhea" id="RHEA-COMP:10698"/>
        <dbReference type="Rhea" id="RHEA-COMP:10700"/>
        <dbReference type="Rhea" id="RHEA-COMP:12313"/>
        <dbReference type="Rhea" id="RHEA-COMP:12315"/>
        <dbReference type="ChEBI" id="CHEBI:15377"/>
        <dbReference type="ChEBI" id="CHEBI:16044"/>
        <dbReference type="ChEBI" id="CHEBI:29950"/>
        <dbReference type="ChEBI" id="CHEBI:44120"/>
        <dbReference type="ChEBI" id="CHEBI:50058"/>
        <dbReference type="EC" id="1.8.4.11"/>
    </reaction>
</comment>
<evidence type="ECO:0000313" key="7">
    <source>
        <dbReference type="Proteomes" id="UP000186383"/>
    </source>
</evidence>